<dbReference type="RefSeq" id="WP_194865712.1">
    <property type="nucleotide sequence ID" value="NZ_ARXX01000048.1"/>
</dbReference>
<sequence>MSNVEVFLDWRRRNRRVGLLRRHASRGRETVTFEYAPEWLAADHRFSMDPALPVGPGLFRPPAGAEMFGTLGDSAPDTWGRMLMRRRERRAAEREGRAVRTLHETDFLLGVSDQTRLGALRFRWEGDEVFQAPQSRGVPDLLALGDLLGASERIVRGDETDEDLRMIFAPGSSLGGARPKASVIDQHGRLAIAKFPKETDEYSLERWEAIALDLAARAGIRAADHELHEVAGRPVLLSRRFDRDGDERIPFLSAMSMTEHRDGERGSYLEIVDALAEQGASAREDRQELFRRVAFSILVSNVDDHLRNHGFLWQGGAGWSLSPAYDLNPTPQDMKARVLATNIDLDDGTCSIELLRSVADEFSLKPEEADACIREVAKACKGWRDAATKRGAPAAEIKRMESAFEHEDLAIARSV</sequence>
<comment type="similarity">
    <text evidence="1">Belongs to the HipA Ser/Thr kinase family.</text>
</comment>
<dbReference type="PANTHER" id="PTHR37419">
    <property type="entry name" value="SERINE/THREONINE-PROTEIN KINASE TOXIN HIPA"/>
    <property type="match status" value="1"/>
</dbReference>
<evidence type="ECO:0000259" key="5">
    <source>
        <dbReference type="Pfam" id="PF13657"/>
    </source>
</evidence>
<name>A0ABS0ATQ2_9GAMM</name>
<dbReference type="Proteomes" id="UP000662703">
    <property type="component" value="Unassembled WGS sequence"/>
</dbReference>
<evidence type="ECO:0000256" key="3">
    <source>
        <dbReference type="ARBA" id="ARBA00022777"/>
    </source>
</evidence>
<dbReference type="EMBL" id="ARXX01000048">
    <property type="protein sequence ID" value="MBF5057512.1"/>
    <property type="molecule type" value="Genomic_DNA"/>
</dbReference>
<protein>
    <recommendedName>
        <fullName evidence="8">Type II toxin-antitoxin system HipA family toxin</fullName>
    </recommendedName>
</protein>
<feature type="domain" description="HipA N-terminal subdomain 1" evidence="5">
    <location>
        <begin position="14"/>
        <end position="90"/>
    </location>
</feature>
<dbReference type="Pfam" id="PF07804">
    <property type="entry name" value="HipA_C"/>
    <property type="match status" value="1"/>
</dbReference>
<evidence type="ECO:0000313" key="7">
    <source>
        <dbReference type="Proteomes" id="UP000662703"/>
    </source>
</evidence>
<keyword evidence="2" id="KW-0808">Transferase</keyword>
<feature type="domain" description="HipA-like C-terminal" evidence="4">
    <location>
        <begin position="172"/>
        <end position="380"/>
    </location>
</feature>
<keyword evidence="7" id="KW-1185">Reference proteome</keyword>
<evidence type="ECO:0008006" key="8">
    <source>
        <dbReference type="Google" id="ProtNLM"/>
    </source>
</evidence>
<proteinExistence type="inferred from homology"/>
<dbReference type="InterPro" id="IPR012893">
    <property type="entry name" value="HipA-like_C"/>
</dbReference>
<evidence type="ECO:0000259" key="4">
    <source>
        <dbReference type="Pfam" id="PF07804"/>
    </source>
</evidence>
<evidence type="ECO:0000256" key="2">
    <source>
        <dbReference type="ARBA" id="ARBA00022679"/>
    </source>
</evidence>
<keyword evidence="3" id="KW-0418">Kinase</keyword>
<comment type="caution">
    <text evidence="6">The sequence shown here is derived from an EMBL/GenBank/DDBJ whole genome shotgun (WGS) entry which is preliminary data.</text>
</comment>
<evidence type="ECO:0000313" key="6">
    <source>
        <dbReference type="EMBL" id="MBF5057512.1"/>
    </source>
</evidence>
<dbReference type="InterPro" id="IPR052028">
    <property type="entry name" value="HipA_Ser/Thr_kinase"/>
</dbReference>
<organism evidence="6 7">
    <name type="scientific">Alloalcanivorax profundimaris</name>
    <dbReference type="NCBI Taxonomy" id="2735259"/>
    <lineage>
        <taxon>Bacteria</taxon>
        <taxon>Pseudomonadati</taxon>
        <taxon>Pseudomonadota</taxon>
        <taxon>Gammaproteobacteria</taxon>
        <taxon>Oceanospirillales</taxon>
        <taxon>Alcanivoracaceae</taxon>
        <taxon>Alloalcanivorax</taxon>
    </lineage>
</organism>
<dbReference type="PANTHER" id="PTHR37419:SF8">
    <property type="entry name" value="TOXIN YJJJ"/>
    <property type="match status" value="1"/>
</dbReference>
<gene>
    <name evidence="6" type="ORF">Y5W_02806</name>
</gene>
<dbReference type="Pfam" id="PF13657">
    <property type="entry name" value="Couple_hipA"/>
    <property type="match status" value="1"/>
</dbReference>
<dbReference type="InterPro" id="IPR017508">
    <property type="entry name" value="HipA_N1"/>
</dbReference>
<evidence type="ECO:0000256" key="1">
    <source>
        <dbReference type="ARBA" id="ARBA00010164"/>
    </source>
</evidence>
<reference evidence="6 7" key="1">
    <citation type="submission" date="2012-09" db="EMBL/GenBank/DDBJ databases">
        <title>Genome Sequence of alkane-degrading Bacterium Alcanivorax sp. 521-1.</title>
        <authorList>
            <person name="Lai Q."/>
            <person name="Shao Z."/>
        </authorList>
    </citation>
    <scope>NUCLEOTIDE SEQUENCE [LARGE SCALE GENOMIC DNA]</scope>
    <source>
        <strain evidence="6 7">521-1</strain>
    </source>
</reference>
<accession>A0ABS0ATQ2</accession>